<evidence type="ECO:0000313" key="2">
    <source>
        <dbReference type="Proteomes" id="UP000297792"/>
    </source>
</evidence>
<reference evidence="1 2" key="1">
    <citation type="submission" date="2018-12" db="EMBL/GenBank/DDBJ databases">
        <title>Draft genome sequences of Mycolicibacterium peregrinum isolated from a pig with lymphadenitis and from soil on the same Japanese pig farm.</title>
        <authorList>
            <person name="Komatsu T."/>
            <person name="Ohya K."/>
            <person name="Sawai K."/>
            <person name="Odoi J.O."/>
            <person name="Otsu K."/>
            <person name="Ota A."/>
            <person name="Ito T."/>
            <person name="Kawai M."/>
            <person name="Maruyama F."/>
        </authorList>
    </citation>
    <scope>NUCLEOTIDE SEQUENCE [LARGE SCALE GENOMIC DNA]</scope>
    <source>
        <strain evidence="1 2">138</strain>
    </source>
</reference>
<protein>
    <submittedName>
        <fullName evidence="1">Uncharacterized protein</fullName>
    </submittedName>
</protein>
<evidence type="ECO:0000313" key="1">
    <source>
        <dbReference type="EMBL" id="TGB37864.1"/>
    </source>
</evidence>
<dbReference type="EMBL" id="RWKA01000018">
    <property type="protein sequence ID" value="TGB37864.1"/>
    <property type="molecule type" value="Genomic_DNA"/>
</dbReference>
<sequence>MLERIGRMIATLLGPLADRVADRIADRLEPKLPDLSDLDDQIVAKLPDLSNLPEQVLTAVASVINGLGLGGLVKFDSIKGLPLVGDQIADIFQGTWNSIFGKDDRR</sequence>
<comment type="caution">
    <text evidence="1">The sequence shown here is derived from an EMBL/GenBank/DDBJ whole genome shotgun (WGS) entry which is preliminary data.</text>
</comment>
<keyword evidence="2" id="KW-1185">Reference proteome</keyword>
<name>A0A4Z0HJS8_MYCPR</name>
<accession>A0A4Z0HJS8</accession>
<dbReference type="RefSeq" id="WP_135361702.1">
    <property type="nucleotide sequence ID" value="NZ_RWJZ01000016.1"/>
</dbReference>
<gene>
    <name evidence="1" type="ORF">EJD98_25270</name>
</gene>
<dbReference type="Proteomes" id="UP000297792">
    <property type="component" value="Unassembled WGS sequence"/>
</dbReference>
<proteinExistence type="predicted"/>
<dbReference type="AlphaFoldDB" id="A0A4Z0HJS8"/>
<organism evidence="1 2">
    <name type="scientific">Mycolicibacterium peregrinum</name>
    <name type="common">Mycobacterium peregrinum</name>
    <dbReference type="NCBI Taxonomy" id="43304"/>
    <lineage>
        <taxon>Bacteria</taxon>
        <taxon>Bacillati</taxon>
        <taxon>Actinomycetota</taxon>
        <taxon>Actinomycetes</taxon>
        <taxon>Mycobacteriales</taxon>
        <taxon>Mycobacteriaceae</taxon>
        <taxon>Mycolicibacterium</taxon>
    </lineage>
</organism>